<sequence>MDLDTAVKAMFNIEQNLMLKLAEQKDETNELVTAIGQLMVETNKLVKATEQNFMSKLDELKVENSKLMKEIKSWKDEKAYKKCDCDCLGCKDCSKKTNHCK</sequence>
<dbReference type="GeneID" id="8860527"/>
<evidence type="ECO:0000313" key="3">
    <source>
        <dbReference type="Proteomes" id="UP000006671"/>
    </source>
</evidence>
<gene>
    <name evidence="2" type="ORF">NAEGRDRAFT_63888</name>
</gene>
<name>D2V4S1_NAEGR</name>
<dbReference type="Proteomes" id="UP000006671">
    <property type="component" value="Unassembled WGS sequence"/>
</dbReference>
<evidence type="ECO:0000313" key="2">
    <source>
        <dbReference type="EMBL" id="EFC47982.1"/>
    </source>
</evidence>
<accession>D2V4S1</accession>
<keyword evidence="1" id="KW-0175">Coiled coil</keyword>
<protein>
    <submittedName>
        <fullName evidence="2">Predicted protein</fullName>
    </submittedName>
</protein>
<keyword evidence="3" id="KW-1185">Reference proteome</keyword>
<dbReference type="InParanoid" id="D2V4S1"/>
<dbReference type="VEuPathDB" id="AmoebaDB:NAEGRDRAFT_63888"/>
<evidence type="ECO:0000256" key="1">
    <source>
        <dbReference type="SAM" id="Coils"/>
    </source>
</evidence>
<dbReference type="RefSeq" id="XP_002680726.1">
    <property type="nucleotide sequence ID" value="XM_002680680.1"/>
</dbReference>
<reference evidence="2 3" key="1">
    <citation type="journal article" date="2010" name="Cell">
        <title>The genome of Naegleria gruberi illuminates early eukaryotic versatility.</title>
        <authorList>
            <person name="Fritz-Laylin L.K."/>
            <person name="Prochnik S.E."/>
            <person name="Ginger M.L."/>
            <person name="Dacks J.B."/>
            <person name="Carpenter M.L."/>
            <person name="Field M.C."/>
            <person name="Kuo A."/>
            <person name="Paredez A."/>
            <person name="Chapman J."/>
            <person name="Pham J."/>
            <person name="Shu S."/>
            <person name="Neupane R."/>
            <person name="Cipriano M."/>
            <person name="Mancuso J."/>
            <person name="Tu H."/>
            <person name="Salamov A."/>
            <person name="Lindquist E."/>
            <person name="Shapiro H."/>
            <person name="Lucas S."/>
            <person name="Grigoriev I.V."/>
            <person name="Cande W.Z."/>
            <person name="Fulton C."/>
            <person name="Rokhsar D.S."/>
            <person name="Dawson S.C."/>
        </authorList>
    </citation>
    <scope>NUCLEOTIDE SEQUENCE [LARGE SCALE GENOMIC DNA]</scope>
    <source>
        <strain evidence="2 3">NEG-M</strain>
    </source>
</reference>
<feature type="coiled-coil region" evidence="1">
    <location>
        <begin position="50"/>
        <end position="77"/>
    </location>
</feature>
<dbReference type="EMBL" id="GG738852">
    <property type="protein sequence ID" value="EFC47982.1"/>
    <property type="molecule type" value="Genomic_DNA"/>
</dbReference>
<dbReference type="KEGG" id="ngr:NAEGRDRAFT_63888"/>
<organism evidence="3">
    <name type="scientific">Naegleria gruberi</name>
    <name type="common">Amoeba</name>
    <dbReference type="NCBI Taxonomy" id="5762"/>
    <lineage>
        <taxon>Eukaryota</taxon>
        <taxon>Discoba</taxon>
        <taxon>Heterolobosea</taxon>
        <taxon>Tetramitia</taxon>
        <taxon>Eutetramitia</taxon>
        <taxon>Vahlkampfiidae</taxon>
        <taxon>Naegleria</taxon>
    </lineage>
</organism>
<proteinExistence type="predicted"/>
<dbReference type="AlphaFoldDB" id="D2V4S1"/>